<protein>
    <recommendedName>
        <fullName evidence="5">DUF1178 family protein</fullName>
    </recommendedName>
</protein>
<dbReference type="Proteomes" id="UP000050413">
    <property type="component" value="Unassembled WGS sequence"/>
</dbReference>
<evidence type="ECO:0000313" key="2">
    <source>
        <dbReference type="EMBL" id="KPP92440.1"/>
    </source>
</evidence>
<dbReference type="Pfam" id="PF06676">
    <property type="entry name" value="DUF1178"/>
    <property type="match status" value="1"/>
</dbReference>
<name>A0A0P7VYH0_9RHOB</name>
<gene>
    <name evidence="1" type="ORF">Ga0058931_0423</name>
    <name evidence="2" type="ORF">HLUCCA05_09165</name>
</gene>
<dbReference type="RefSeq" id="WP_072244510.1">
    <property type="nucleotide sequence ID" value="NZ_FBYC01000001.1"/>
</dbReference>
<dbReference type="EMBL" id="LJSG01000012">
    <property type="protein sequence ID" value="KPP92440.1"/>
    <property type="molecule type" value="Genomic_DNA"/>
</dbReference>
<evidence type="ECO:0000313" key="1">
    <source>
        <dbReference type="EMBL" id="CUX79736.1"/>
    </source>
</evidence>
<sequence>MIKYMLDCPNAHRFESWFQSGTAFDDLHKRGLVTCPDCGSADVSKAIMAPSVKTAKRAAMVEKLQALRAEVEANSDYVGRDFVQQARAMHLGELPERAIHGEAKLAEAKALIDEGVPVLPLPFIPKAKTN</sequence>
<dbReference type="OrthoDB" id="9799894at2"/>
<dbReference type="AlphaFoldDB" id="A0A0P7VYH0"/>
<evidence type="ECO:0000313" key="3">
    <source>
        <dbReference type="Proteomes" id="UP000050413"/>
    </source>
</evidence>
<organism evidence="2 3">
    <name type="scientific">Roseibaca calidilacus</name>
    <dbReference type="NCBI Taxonomy" id="1666912"/>
    <lineage>
        <taxon>Bacteria</taxon>
        <taxon>Pseudomonadati</taxon>
        <taxon>Pseudomonadota</taxon>
        <taxon>Alphaproteobacteria</taxon>
        <taxon>Rhodobacterales</taxon>
        <taxon>Paracoccaceae</taxon>
        <taxon>Roseinatronobacter</taxon>
    </lineage>
</organism>
<proteinExistence type="predicted"/>
<keyword evidence="4" id="KW-1185">Reference proteome</keyword>
<accession>A0A0P7VYH0</accession>
<reference evidence="1 4" key="2">
    <citation type="submission" date="2016-01" db="EMBL/GenBank/DDBJ databases">
        <authorList>
            <person name="Varghese N."/>
        </authorList>
    </citation>
    <scope>NUCLEOTIDE SEQUENCE [LARGE SCALE GENOMIC DNA]</scope>
    <source>
        <strain evidence="1 4">HL-91</strain>
    </source>
</reference>
<reference evidence="2 3" key="1">
    <citation type="submission" date="2015-09" db="EMBL/GenBank/DDBJ databases">
        <title>Identification and resolution of microdiversity through metagenomic sequencing of parallel consortia.</title>
        <authorList>
            <person name="Nelson W.C."/>
            <person name="Romine M.F."/>
            <person name="Lindemann S.R."/>
        </authorList>
    </citation>
    <scope>NUCLEOTIDE SEQUENCE [LARGE SCALE GENOMIC DNA]</scope>
    <source>
        <strain evidence="2">HL-91</strain>
    </source>
</reference>
<comment type="caution">
    <text evidence="2">The sequence shown here is derived from an EMBL/GenBank/DDBJ whole genome shotgun (WGS) entry which is preliminary data.</text>
</comment>
<evidence type="ECO:0008006" key="5">
    <source>
        <dbReference type="Google" id="ProtNLM"/>
    </source>
</evidence>
<dbReference type="PIRSF" id="PIRSF032131">
    <property type="entry name" value="UCP032131"/>
    <property type="match status" value="1"/>
</dbReference>
<dbReference type="STRING" id="1666912.Ga0058931_0423"/>
<evidence type="ECO:0000313" key="4">
    <source>
        <dbReference type="Proteomes" id="UP000182045"/>
    </source>
</evidence>
<dbReference type="Proteomes" id="UP000182045">
    <property type="component" value="Unassembled WGS sequence"/>
</dbReference>
<dbReference type="EMBL" id="FBYC01000001">
    <property type="protein sequence ID" value="CUX79736.1"/>
    <property type="molecule type" value="Genomic_DNA"/>
</dbReference>
<dbReference type="InterPro" id="IPR009562">
    <property type="entry name" value="DUF1178"/>
</dbReference>